<comment type="caution">
    <text evidence="1">The sequence shown here is derived from an EMBL/GenBank/DDBJ whole genome shotgun (WGS) entry which is preliminary data.</text>
</comment>
<reference evidence="1 2" key="1">
    <citation type="submission" date="2018-03" db="EMBL/GenBank/DDBJ databases">
        <title>Genomic Encyclopedia of Type Strains, Phase III (KMG-III): the genomes of soil and plant-associated and newly described type strains.</title>
        <authorList>
            <person name="Whitman W."/>
        </authorList>
    </citation>
    <scope>NUCLEOTIDE SEQUENCE [LARGE SCALE GENOMIC DNA]</scope>
    <source>
        <strain evidence="1 2">CGMCC 4.7104</strain>
    </source>
</reference>
<dbReference type="Pfam" id="PF20199">
    <property type="entry name" value="RepSA"/>
    <property type="match status" value="1"/>
</dbReference>
<sequence length="489" mass="52806">MRTTLQTHVRTQTVLGQMITRVADEDAYRRWAGQVERAGHCVRPIQLAGSATTVNTQTGEVEAAYSSSGEPGGVLLVACKDRRESVCPPCASRYRADAWHVFAAGVTVANGDGHSHDGHGARVANPLVLATFTAPSFGRVHAARDGGVCRMSRGGKRAGGVCEHGRPLWCLARHDARDGLVGAPLCVDCADLAGMVLFNASVGELWRRTVIYVYRALAALAPAVGGRPVGVRQIRELLRLSYVKVAEFQKRGVVHLHVLARLDGVNPDDPDAVTAAPAWAGVELLTAALQRAAARVSVELPVVDGRTAAVARWGRQLDIRPVQADEVNAARVGGYLAKYATKTVSDSVSGLPASRPPAGEAGEIGTVPEHVAALTDTVRRLARLATCRSLRLGRHVHTLGFRGHVTSKSRRYSTTFTALRQARRAWRLANRTREHDPWAQQDDGAERVIVGDWRIAGVGYRNLGDRVWAEVLGREHRQAREAQRLGLTA</sequence>
<accession>A0A2T0LNQ8</accession>
<proteinExistence type="predicted"/>
<evidence type="ECO:0000313" key="2">
    <source>
        <dbReference type="Proteomes" id="UP000238312"/>
    </source>
</evidence>
<keyword evidence="2" id="KW-1185">Reference proteome</keyword>
<evidence type="ECO:0008006" key="3">
    <source>
        <dbReference type="Google" id="ProtNLM"/>
    </source>
</evidence>
<dbReference type="AlphaFoldDB" id="A0A2T0LNQ8"/>
<dbReference type="Proteomes" id="UP000238312">
    <property type="component" value="Unassembled WGS sequence"/>
</dbReference>
<organism evidence="1 2">
    <name type="scientific">Nonomuraea fuscirosea</name>
    <dbReference type="NCBI Taxonomy" id="1291556"/>
    <lineage>
        <taxon>Bacteria</taxon>
        <taxon>Bacillati</taxon>
        <taxon>Actinomycetota</taxon>
        <taxon>Actinomycetes</taxon>
        <taxon>Streptosporangiales</taxon>
        <taxon>Streptosporangiaceae</taxon>
        <taxon>Nonomuraea</taxon>
    </lineage>
</organism>
<gene>
    <name evidence="1" type="ORF">B0I32_1497</name>
</gene>
<protein>
    <recommendedName>
        <fullName evidence="3">Plasmid replication initiator protein</fullName>
    </recommendedName>
</protein>
<name>A0A2T0LNQ8_9ACTN</name>
<dbReference type="InterPro" id="IPR046828">
    <property type="entry name" value="RepSA"/>
</dbReference>
<evidence type="ECO:0000313" key="1">
    <source>
        <dbReference type="EMBL" id="PRX44879.1"/>
    </source>
</evidence>
<dbReference type="EMBL" id="PVNG01000049">
    <property type="protein sequence ID" value="PRX44879.1"/>
    <property type="molecule type" value="Genomic_DNA"/>
</dbReference>